<organism evidence="3 4">
    <name type="scientific">Ascodesmis nigricans</name>
    <dbReference type="NCBI Taxonomy" id="341454"/>
    <lineage>
        <taxon>Eukaryota</taxon>
        <taxon>Fungi</taxon>
        <taxon>Dikarya</taxon>
        <taxon>Ascomycota</taxon>
        <taxon>Pezizomycotina</taxon>
        <taxon>Pezizomycetes</taxon>
        <taxon>Pezizales</taxon>
        <taxon>Ascodesmidaceae</taxon>
        <taxon>Ascodesmis</taxon>
    </lineage>
</organism>
<reference evidence="3 4" key="1">
    <citation type="submission" date="2019-04" db="EMBL/GenBank/DDBJ databases">
        <title>Comparative genomics and transcriptomics to analyze fruiting body development in filamentous ascomycetes.</title>
        <authorList>
            <consortium name="DOE Joint Genome Institute"/>
            <person name="Lutkenhaus R."/>
            <person name="Traeger S."/>
            <person name="Breuer J."/>
            <person name="Kuo A."/>
            <person name="Lipzen A."/>
            <person name="Pangilinan J."/>
            <person name="Dilworth D."/>
            <person name="Sandor L."/>
            <person name="Poggeler S."/>
            <person name="Barry K."/>
            <person name="Grigoriev I.V."/>
            <person name="Nowrousian M."/>
        </authorList>
    </citation>
    <scope>NUCLEOTIDE SEQUENCE [LARGE SCALE GENOMIC DNA]</scope>
    <source>
        <strain evidence="3 4">CBS 389.68</strain>
    </source>
</reference>
<evidence type="ECO:0000313" key="3">
    <source>
        <dbReference type="EMBL" id="TGZ78155.1"/>
    </source>
</evidence>
<evidence type="ECO:0000313" key="4">
    <source>
        <dbReference type="Proteomes" id="UP000298138"/>
    </source>
</evidence>
<keyword evidence="2" id="KW-1133">Transmembrane helix</keyword>
<sequence>MHQHGGHGNKGISPVPLVGRAVASIVSMTTITVLAVLLSRRIPKFGTREWRHVPLARWLLIMAYFDSFLFVFFTAILNNGFGLDGWLRVCTGSQFLCILCYVTSKLFIYLFLVEKAYIIRGKSKPRLRDKLYIFNFFGMLGPYTGAFIAVFFFRFNFLNPQGVCYMGIYRIAMVPTFVLEITANVYLTALFIIPIRKLYSYRHGSINSPLRTVAIRTFIGSIATLTVSALNLGVILFLEKEPAWMCLMLCNVDILFCALILHWVTIVENTYKLPSRYDPEDERSVFHYNYHDNNNHHNHNRHSSHNYNMGDVRTASTQSEISDITFPGRVLGHVNDRASVAAATATTATATATGDGITPRRPESAVVYTASSGGGSGDVDVGAGGLQLEIMAGRYGKVRKGEDAGDSGTCGEIYQDDRASEGGGNGMDVVNSSTERIVGSGSGER</sequence>
<keyword evidence="2" id="KW-0472">Membrane</keyword>
<dbReference type="PANTHER" id="PTHR38848">
    <property type="entry name" value="G-PROTEIN COUPLED RECEPTORS FAMILY 3 PROFILE DOMAIN-CONTAINING PROTEIN"/>
    <property type="match status" value="1"/>
</dbReference>
<evidence type="ECO:0000256" key="1">
    <source>
        <dbReference type="SAM" id="MobiDB-lite"/>
    </source>
</evidence>
<dbReference type="Proteomes" id="UP000298138">
    <property type="component" value="Unassembled WGS sequence"/>
</dbReference>
<feature type="transmembrane region" description="Helical" evidence="2">
    <location>
        <begin position="242"/>
        <end position="266"/>
    </location>
</feature>
<dbReference type="PANTHER" id="PTHR38848:SF3">
    <property type="entry name" value="G-PROTEIN COUPLED RECEPTORS FAMILY 3 PROFILE DOMAIN-CONTAINING PROTEIN"/>
    <property type="match status" value="1"/>
</dbReference>
<evidence type="ECO:0000256" key="2">
    <source>
        <dbReference type="SAM" id="Phobius"/>
    </source>
</evidence>
<protein>
    <submittedName>
        <fullName evidence="3">Uncharacterized protein</fullName>
    </submittedName>
</protein>
<keyword evidence="2" id="KW-0812">Transmembrane</keyword>
<feature type="transmembrane region" description="Helical" evidence="2">
    <location>
        <begin position="132"/>
        <end position="155"/>
    </location>
</feature>
<feature type="transmembrane region" description="Helical" evidence="2">
    <location>
        <begin position="93"/>
        <end position="112"/>
    </location>
</feature>
<dbReference type="OrthoDB" id="3210850at2759"/>
<dbReference type="AlphaFoldDB" id="A0A4S2MMI1"/>
<proteinExistence type="predicted"/>
<feature type="region of interest" description="Disordered" evidence="1">
    <location>
        <begin position="415"/>
        <end position="445"/>
    </location>
</feature>
<feature type="transmembrane region" description="Helical" evidence="2">
    <location>
        <begin position="213"/>
        <end position="236"/>
    </location>
</feature>
<feature type="transmembrane region" description="Helical" evidence="2">
    <location>
        <begin position="167"/>
        <end position="193"/>
    </location>
</feature>
<keyword evidence="4" id="KW-1185">Reference proteome</keyword>
<dbReference type="EMBL" id="ML220145">
    <property type="protein sequence ID" value="TGZ78155.1"/>
    <property type="molecule type" value="Genomic_DNA"/>
</dbReference>
<gene>
    <name evidence="3" type="ORF">EX30DRAFT_168340</name>
</gene>
<feature type="transmembrane region" description="Helical" evidence="2">
    <location>
        <begin position="58"/>
        <end position="81"/>
    </location>
</feature>
<name>A0A4S2MMI1_9PEZI</name>
<accession>A0A4S2MMI1</accession>
<feature type="transmembrane region" description="Helical" evidence="2">
    <location>
        <begin position="17"/>
        <end position="38"/>
    </location>
</feature>
<dbReference type="InParanoid" id="A0A4S2MMI1"/>